<dbReference type="PROSITE" id="PS00153">
    <property type="entry name" value="ATPASE_GAMMA"/>
    <property type="match status" value="1"/>
</dbReference>
<evidence type="ECO:0000256" key="7">
    <source>
        <dbReference type="ARBA" id="ARBA00023136"/>
    </source>
</evidence>
<keyword evidence="8" id="KW-0139">CF(1)</keyword>
<evidence type="ECO:0000256" key="3">
    <source>
        <dbReference type="ARBA" id="ARBA00007681"/>
    </source>
</evidence>
<sequence>MANLKDIRDRIKSVKSIQKVTKAMKMVAAAKMRRAQENMEQARPYTHRLTEVIQHLLPDVDRNMLPLLSSREVKRVAYVVVTSDRGLAGSFNTSVLRKAHNEIDELGKENVDIYCVGKKARDYFIVREYNIIDSFFDFWGDLNFDQSMKIGSAIIEHFLDGSVDEIRVVYNQFVNVATQMVLTEKLLPIEYETVDTQSTDHLYEPSKRKIVKSLIPRHLNVQVWKYLLESYASEQAARMVAMENATSNSEEMIKNLTLEFNKARQAAITTEMLEIVSGAEALKG</sequence>
<dbReference type="Gene3D" id="3.40.1380.10">
    <property type="match status" value="1"/>
</dbReference>
<dbReference type="Pfam" id="PF00231">
    <property type="entry name" value="ATP-synt"/>
    <property type="match status" value="1"/>
</dbReference>
<gene>
    <name evidence="11" type="ORF">METZ01_LOCUS108494</name>
</gene>
<evidence type="ECO:0000256" key="5">
    <source>
        <dbReference type="ARBA" id="ARBA00022781"/>
    </source>
</evidence>
<dbReference type="GO" id="GO:0046933">
    <property type="term" value="F:proton-transporting ATP synthase activity, rotational mechanism"/>
    <property type="evidence" value="ECO:0007669"/>
    <property type="project" value="InterPro"/>
</dbReference>
<protein>
    <recommendedName>
        <fullName evidence="12">ATP synthase gamma chain</fullName>
    </recommendedName>
</protein>
<dbReference type="InterPro" id="IPR023632">
    <property type="entry name" value="ATP_synth_F1_gsu_CS"/>
</dbReference>
<keyword evidence="9" id="KW-0066">ATP synthesis</keyword>
<dbReference type="InterPro" id="IPR000131">
    <property type="entry name" value="ATP_synth_F1_gsu"/>
</dbReference>
<evidence type="ECO:0000313" key="11">
    <source>
        <dbReference type="EMBL" id="SVA55640.1"/>
    </source>
</evidence>
<comment type="subcellular location">
    <subcellularLocation>
        <location evidence="2">Membrane</location>
        <topology evidence="2">Peripheral membrane protein</topology>
    </subcellularLocation>
    <subcellularLocation>
        <location evidence="10">Thylakoid</location>
    </subcellularLocation>
</comment>
<evidence type="ECO:0000256" key="10">
    <source>
        <dbReference type="ARBA" id="ARBA00060385"/>
    </source>
</evidence>
<comment type="function">
    <text evidence="1">Produces ATP from ADP in the presence of a proton gradient across the membrane. The gamma chain is believed to be important in regulating ATPase activity and the flow of protons through the CF(0) complex.</text>
</comment>
<name>A0A381WT41_9ZZZZ</name>
<dbReference type="PANTHER" id="PTHR11693">
    <property type="entry name" value="ATP SYNTHASE GAMMA CHAIN"/>
    <property type="match status" value="1"/>
</dbReference>
<dbReference type="FunFam" id="1.10.287.80:FF:000003">
    <property type="entry name" value="ATP synthase gamma chain, chloroplastic"/>
    <property type="match status" value="1"/>
</dbReference>
<evidence type="ECO:0000256" key="1">
    <source>
        <dbReference type="ARBA" id="ARBA00003456"/>
    </source>
</evidence>
<evidence type="ECO:0000256" key="4">
    <source>
        <dbReference type="ARBA" id="ARBA00022448"/>
    </source>
</evidence>
<evidence type="ECO:0000256" key="8">
    <source>
        <dbReference type="ARBA" id="ARBA00023196"/>
    </source>
</evidence>
<proteinExistence type="inferred from homology"/>
<keyword evidence="7" id="KW-0472">Membrane</keyword>
<evidence type="ECO:0000256" key="6">
    <source>
        <dbReference type="ARBA" id="ARBA00023065"/>
    </source>
</evidence>
<evidence type="ECO:0000256" key="9">
    <source>
        <dbReference type="ARBA" id="ARBA00023310"/>
    </source>
</evidence>
<dbReference type="PRINTS" id="PR00126">
    <property type="entry name" value="ATPASEGAMMA"/>
</dbReference>
<dbReference type="NCBIfam" id="TIGR01146">
    <property type="entry name" value="ATPsyn_F1gamma"/>
    <property type="match status" value="1"/>
</dbReference>
<dbReference type="PANTHER" id="PTHR11693:SF22">
    <property type="entry name" value="ATP SYNTHASE SUBUNIT GAMMA, MITOCHONDRIAL"/>
    <property type="match status" value="1"/>
</dbReference>
<dbReference type="GO" id="GO:0009579">
    <property type="term" value="C:thylakoid"/>
    <property type="evidence" value="ECO:0007669"/>
    <property type="project" value="UniProtKB-SubCell"/>
</dbReference>
<accession>A0A381WT41</accession>
<evidence type="ECO:0000256" key="2">
    <source>
        <dbReference type="ARBA" id="ARBA00004170"/>
    </source>
</evidence>
<organism evidence="11">
    <name type="scientific">marine metagenome</name>
    <dbReference type="NCBI Taxonomy" id="408172"/>
    <lineage>
        <taxon>unclassified sequences</taxon>
        <taxon>metagenomes</taxon>
        <taxon>ecological metagenomes</taxon>
    </lineage>
</organism>
<dbReference type="AlphaFoldDB" id="A0A381WT41"/>
<keyword evidence="5" id="KW-0375">Hydrogen ion transport</keyword>
<evidence type="ECO:0008006" key="12">
    <source>
        <dbReference type="Google" id="ProtNLM"/>
    </source>
</evidence>
<reference evidence="11" key="1">
    <citation type="submission" date="2018-05" db="EMBL/GenBank/DDBJ databases">
        <authorList>
            <person name="Lanie J.A."/>
            <person name="Ng W.-L."/>
            <person name="Kazmierczak K.M."/>
            <person name="Andrzejewski T.M."/>
            <person name="Davidsen T.M."/>
            <person name="Wayne K.J."/>
            <person name="Tettelin H."/>
            <person name="Glass J.I."/>
            <person name="Rusch D."/>
            <person name="Podicherti R."/>
            <person name="Tsui H.-C.T."/>
            <person name="Winkler M.E."/>
        </authorList>
    </citation>
    <scope>NUCLEOTIDE SEQUENCE</scope>
</reference>
<keyword evidence="6" id="KW-0406">Ion transport</keyword>
<keyword evidence="4" id="KW-0813">Transport</keyword>
<dbReference type="HAMAP" id="MF_00815">
    <property type="entry name" value="ATP_synth_gamma_bact"/>
    <property type="match status" value="1"/>
</dbReference>
<comment type="similarity">
    <text evidence="3">Belongs to the ATPase gamma chain family.</text>
</comment>
<dbReference type="EMBL" id="UINC01012790">
    <property type="protein sequence ID" value="SVA55640.1"/>
    <property type="molecule type" value="Genomic_DNA"/>
</dbReference>
<dbReference type="InterPro" id="IPR035968">
    <property type="entry name" value="ATP_synth_F1_ATPase_gsu"/>
</dbReference>
<dbReference type="CDD" id="cd12151">
    <property type="entry name" value="F1-ATPase_gamma"/>
    <property type="match status" value="1"/>
</dbReference>
<dbReference type="Gene3D" id="1.10.287.80">
    <property type="entry name" value="ATP synthase, gamma subunit, helix hairpin domain"/>
    <property type="match status" value="1"/>
</dbReference>
<dbReference type="GO" id="GO:0045259">
    <property type="term" value="C:proton-transporting ATP synthase complex"/>
    <property type="evidence" value="ECO:0007669"/>
    <property type="project" value="UniProtKB-KW"/>
</dbReference>
<dbReference type="SUPFAM" id="SSF52943">
    <property type="entry name" value="ATP synthase (F1-ATPase), gamma subunit"/>
    <property type="match status" value="1"/>
</dbReference>